<protein>
    <submittedName>
        <fullName evidence="10">Uncharacterized protein</fullName>
    </submittedName>
</protein>
<evidence type="ECO:0000256" key="3">
    <source>
        <dbReference type="ARBA" id="ARBA00022771"/>
    </source>
</evidence>
<dbReference type="GO" id="GO:0008270">
    <property type="term" value="F:zinc ion binding"/>
    <property type="evidence" value="ECO:0007669"/>
    <property type="project" value="UniProtKB-KW"/>
</dbReference>
<keyword evidence="1" id="KW-0479">Metal-binding</keyword>
<feature type="region of interest" description="Disordered" evidence="6">
    <location>
        <begin position="270"/>
        <end position="379"/>
    </location>
</feature>
<evidence type="ECO:0000256" key="6">
    <source>
        <dbReference type="SAM" id="MobiDB-lite"/>
    </source>
</evidence>
<dbReference type="InterPro" id="IPR036236">
    <property type="entry name" value="Znf_C2H2_sf"/>
</dbReference>
<dbReference type="GO" id="GO:0006355">
    <property type="term" value="P:regulation of DNA-templated transcription"/>
    <property type="evidence" value="ECO:0007669"/>
    <property type="project" value="InterPro"/>
</dbReference>
<evidence type="ECO:0000256" key="4">
    <source>
        <dbReference type="ARBA" id="ARBA00022833"/>
    </source>
</evidence>
<feature type="non-terminal residue" evidence="10">
    <location>
        <position position="656"/>
    </location>
</feature>
<dbReference type="PROSITE" id="PS50157">
    <property type="entry name" value="ZINC_FINGER_C2H2_2"/>
    <property type="match status" value="1"/>
</dbReference>
<evidence type="ECO:0000256" key="7">
    <source>
        <dbReference type="SAM" id="Phobius"/>
    </source>
</evidence>
<dbReference type="AlphaFoldDB" id="A0AAW0HU89"/>
<keyword evidence="3 5" id="KW-0863">Zinc-finger</keyword>
<dbReference type="Gene3D" id="6.10.140.140">
    <property type="match status" value="1"/>
</dbReference>
<evidence type="ECO:0000259" key="9">
    <source>
        <dbReference type="PROSITE" id="PS50805"/>
    </source>
</evidence>
<organism evidence="10 11">
    <name type="scientific">Myodes glareolus</name>
    <name type="common">Bank vole</name>
    <name type="synonym">Clethrionomys glareolus</name>
    <dbReference type="NCBI Taxonomy" id="447135"/>
    <lineage>
        <taxon>Eukaryota</taxon>
        <taxon>Metazoa</taxon>
        <taxon>Chordata</taxon>
        <taxon>Craniata</taxon>
        <taxon>Vertebrata</taxon>
        <taxon>Euteleostomi</taxon>
        <taxon>Mammalia</taxon>
        <taxon>Eutheria</taxon>
        <taxon>Euarchontoglires</taxon>
        <taxon>Glires</taxon>
        <taxon>Rodentia</taxon>
        <taxon>Myomorpha</taxon>
        <taxon>Muroidea</taxon>
        <taxon>Cricetidae</taxon>
        <taxon>Arvicolinae</taxon>
        <taxon>Myodes</taxon>
    </lineage>
</organism>
<keyword evidence="7" id="KW-0812">Transmembrane</keyword>
<evidence type="ECO:0000259" key="8">
    <source>
        <dbReference type="PROSITE" id="PS50157"/>
    </source>
</evidence>
<keyword evidence="7" id="KW-0472">Membrane</keyword>
<dbReference type="EMBL" id="JBBHLL010000332">
    <property type="protein sequence ID" value="KAK7805706.1"/>
    <property type="molecule type" value="Genomic_DNA"/>
</dbReference>
<dbReference type="SUPFAM" id="SSF109640">
    <property type="entry name" value="KRAB domain (Kruppel-associated box)"/>
    <property type="match status" value="1"/>
</dbReference>
<dbReference type="Proteomes" id="UP001488838">
    <property type="component" value="Unassembled WGS sequence"/>
</dbReference>
<dbReference type="PROSITE" id="PS50805">
    <property type="entry name" value="KRAB"/>
    <property type="match status" value="1"/>
</dbReference>
<dbReference type="Gene3D" id="3.30.160.60">
    <property type="entry name" value="Classic Zinc Finger"/>
    <property type="match status" value="1"/>
</dbReference>
<gene>
    <name evidence="10" type="ORF">U0070_009158</name>
</gene>
<dbReference type="Pfam" id="PF01352">
    <property type="entry name" value="KRAB"/>
    <property type="match status" value="1"/>
</dbReference>
<feature type="compositionally biased region" description="Basic residues" evidence="6">
    <location>
        <begin position="358"/>
        <end position="375"/>
    </location>
</feature>
<dbReference type="SUPFAM" id="SSF57667">
    <property type="entry name" value="beta-beta-alpha zinc fingers"/>
    <property type="match status" value="1"/>
</dbReference>
<dbReference type="SMART" id="SM00355">
    <property type="entry name" value="ZnF_C2H2"/>
    <property type="match status" value="1"/>
</dbReference>
<keyword evidence="4" id="KW-0862">Zinc</keyword>
<feature type="domain" description="KRAB" evidence="9">
    <location>
        <begin position="24"/>
        <end position="104"/>
    </location>
</feature>
<feature type="domain" description="C2H2-type" evidence="8">
    <location>
        <begin position="131"/>
        <end position="158"/>
    </location>
</feature>
<dbReference type="InterPro" id="IPR001909">
    <property type="entry name" value="KRAB"/>
</dbReference>
<sequence>MHAYTLSSLYLEDFTDVTVRREILTFEDVSIDFSQDEWDCLDFAQRALYRDVMLETYSNMLSEAVFPEKCMEIFAYNTHLFFLPYDQKQEKHYINIQNEKTQYNYKEYGKRFNRCSCHNSHKRINPKEKGHKCQDCDKSFPHHASLQTHQRIHSADKPYRYSSSAPGFPALSAVPQITVIFHHDKILAKIQVETVKFVAKQPLKPDTGQERPPTPAETDQAQGTLFQECPIGVAAPKPAPRGGPEVPDAPEMAAPGLAALAARGRYEAAQPCSAKLQQPSLLRSSSFNPPPSPARARSGRGRATHWERRASWRPGEFFHRGWGPGRIASEQPAEEAHEEMPLSPPSPGGSREASPSKAPKKHPTFHIWRSKKKQSPRSNCGVFVPHPPTGLGSPCFARLFLPRNYATGSGPLSFGSVRVSTTYAGALSFAFHQLSAPASSCKEREGLHSQNCIRTAVYKAADGRDTFLEGNITQELRKRLELESPPQLQGWPIRLLNTVACSSQESGRVIIIVIQNYSAKDLFQGFAPIWWPTVIRKRMWETHKADAYLPPAFSSERCQEQSQKPIAFGVPDGSQEESQELALHALTLPSWRKSEEGSSAPAPQWGAEIVVAAAVAVAGVMAVLTIVAGVWTLGTGALTPGIDVKIPETGTMTGIL</sequence>
<proteinExistence type="predicted"/>
<dbReference type="InterPro" id="IPR036051">
    <property type="entry name" value="KRAB_dom_sf"/>
</dbReference>
<dbReference type="PANTHER" id="PTHR23232">
    <property type="entry name" value="KRAB DOMAIN C2H2 ZINC FINGER"/>
    <property type="match status" value="1"/>
</dbReference>
<comment type="caution">
    <text evidence="10">The sequence shown here is derived from an EMBL/GenBank/DDBJ whole genome shotgun (WGS) entry which is preliminary data.</text>
</comment>
<dbReference type="CDD" id="cd07765">
    <property type="entry name" value="KRAB_A-box"/>
    <property type="match status" value="1"/>
</dbReference>
<evidence type="ECO:0000256" key="2">
    <source>
        <dbReference type="ARBA" id="ARBA00022737"/>
    </source>
</evidence>
<dbReference type="SMART" id="SM00349">
    <property type="entry name" value="KRAB"/>
    <property type="match status" value="1"/>
</dbReference>
<accession>A0AAW0HU89</accession>
<feature type="transmembrane region" description="Helical" evidence="7">
    <location>
        <begin position="609"/>
        <end position="633"/>
    </location>
</feature>
<dbReference type="InterPro" id="IPR050169">
    <property type="entry name" value="Krueppel_C2H2_ZnF"/>
</dbReference>
<reference evidence="10 11" key="1">
    <citation type="journal article" date="2023" name="bioRxiv">
        <title>Conserved and derived expression patterns and positive selection on dental genes reveal complex evolutionary context of ever-growing rodent molars.</title>
        <authorList>
            <person name="Calamari Z.T."/>
            <person name="Song A."/>
            <person name="Cohen E."/>
            <person name="Akter M."/>
            <person name="Roy R.D."/>
            <person name="Hallikas O."/>
            <person name="Christensen M.M."/>
            <person name="Li P."/>
            <person name="Marangoni P."/>
            <person name="Jernvall J."/>
            <person name="Klein O.D."/>
        </authorList>
    </citation>
    <scope>NUCLEOTIDE SEQUENCE [LARGE SCALE GENOMIC DNA]</scope>
    <source>
        <strain evidence="10">V071</strain>
    </source>
</reference>
<dbReference type="PROSITE" id="PS00028">
    <property type="entry name" value="ZINC_FINGER_C2H2_1"/>
    <property type="match status" value="1"/>
</dbReference>
<dbReference type="PANTHER" id="PTHR23232:SF158">
    <property type="entry name" value="KRAB DOMAIN-CONTAINING PROTEIN 5"/>
    <property type="match status" value="1"/>
</dbReference>
<keyword evidence="7" id="KW-1133">Transmembrane helix</keyword>
<keyword evidence="11" id="KW-1185">Reference proteome</keyword>
<evidence type="ECO:0000313" key="10">
    <source>
        <dbReference type="EMBL" id="KAK7805706.1"/>
    </source>
</evidence>
<dbReference type="FunFam" id="3.30.160.60:FF:000038">
    <property type="entry name" value="Zinc finger protein 624"/>
    <property type="match status" value="1"/>
</dbReference>
<name>A0AAW0HU89_MYOGA</name>
<evidence type="ECO:0000256" key="1">
    <source>
        <dbReference type="ARBA" id="ARBA00022723"/>
    </source>
</evidence>
<evidence type="ECO:0000313" key="11">
    <source>
        <dbReference type="Proteomes" id="UP001488838"/>
    </source>
</evidence>
<keyword evidence="2" id="KW-0677">Repeat</keyword>
<evidence type="ECO:0000256" key="5">
    <source>
        <dbReference type="PROSITE-ProRule" id="PRU00042"/>
    </source>
</evidence>
<dbReference type="InterPro" id="IPR013087">
    <property type="entry name" value="Znf_C2H2_type"/>
</dbReference>